<keyword evidence="1" id="KW-0812">Transmembrane</keyword>
<name>A0AAT9J9V2_9VIRU</name>
<accession>A0AAT9J9V2</accession>
<keyword evidence="1" id="KW-1133">Transmembrane helix</keyword>
<proteinExistence type="predicted"/>
<keyword evidence="1" id="KW-0472">Membrane</keyword>
<evidence type="ECO:0000256" key="1">
    <source>
        <dbReference type="SAM" id="Phobius"/>
    </source>
</evidence>
<evidence type="ECO:0000313" key="3">
    <source>
        <dbReference type="EMBL" id="DBA52144.1"/>
    </source>
</evidence>
<dbReference type="EMBL" id="BK067783">
    <property type="protein sequence ID" value="DBA51757.1"/>
    <property type="molecule type" value="Genomic_DNA"/>
</dbReference>
<reference evidence="3" key="1">
    <citation type="journal article" date="2024" name="Environ. Microbiol. Rep.">
        <title>Hiding in plain sight: The discovery of complete genomes of 11 hypothetical spindle-shaped viruses that putatively infect mesophilic ammonia-oxidizing archaea.</title>
        <authorList>
            <person name="Ni Y."/>
            <person name="Xu T."/>
            <person name="Yan S."/>
            <person name="Chen L."/>
            <person name="Wang Y."/>
        </authorList>
    </citation>
    <scope>NUCLEOTIDE SEQUENCE</scope>
    <source>
        <strain evidence="3">NTT1</strain>
        <strain evidence="2">NTT2</strain>
    </source>
</reference>
<dbReference type="EMBL" id="BK067791">
    <property type="protein sequence ID" value="DBA52144.1"/>
    <property type="molecule type" value="Genomic_DNA"/>
</dbReference>
<protein>
    <submittedName>
        <fullName evidence="3">ORF3</fullName>
    </submittedName>
    <submittedName>
        <fullName evidence="2">ORF58</fullName>
    </submittedName>
</protein>
<organism evidence="3">
    <name type="scientific">Nitrosopumilaceae spindle-shaped virus</name>
    <dbReference type="NCBI Taxonomy" id="3065433"/>
    <lineage>
        <taxon>Viruses</taxon>
    </lineage>
</organism>
<reference evidence="3" key="2">
    <citation type="submission" date="2024-03" db="EMBL/GenBank/DDBJ databases">
        <authorList>
            <person name="Ni Y."/>
            <person name="Xu T."/>
            <person name="Yan S."/>
            <person name="Chen L."/>
            <person name="Wang Y."/>
        </authorList>
    </citation>
    <scope>NUCLEOTIDE SEQUENCE</scope>
    <source>
        <strain evidence="3">NTT1</strain>
        <strain evidence="2">NTT2</strain>
    </source>
</reference>
<evidence type="ECO:0000313" key="2">
    <source>
        <dbReference type="EMBL" id="DBA51757.1"/>
    </source>
</evidence>
<feature type="transmembrane region" description="Helical" evidence="1">
    <location>
        <begin position="12"/>
        <end position="27"/>
    </location>
</feature>
<sequence>MFGLNDAQEVYIGIVVGLGVLYFYWTVRNIKRKKKAKTNHWKEKKLAKRQKDKV</sequence>